<protein>
    <submittedName>
        <fullName evidence="1">Uncharacterized protein</fullName>
    </submittedName>
</protein>
<sequence>MSKPAWDASELARSALSELTEVERVELFNSMLQQVRSIELIAGLRNTLTGHLNDLIADRYADHLLGEGAA</sequence>
<dbReference type="RefSeq" id="WP_205293485.1">
    <property type="nucleotide sequence ID" value="NZ_CP070368.1"/>
</dbReference>
<proteinExistence type="predicted"/>
<keyword evidence="2" id="KW-1185">Reference proteome</keyword>
<name>A0ABX7JFR4_9RHOB</name>
<gene>
    <name evidence="1" type="ORF">JWJ88_07445</name>
</gene>
<evidence type="ECO:0000313" key="2">
    <source>
        <dbReference type="Proteomes" id="UP000663629"/>
    </source>
</evidence>
<accession>A0ABX7JFR4</accession>
<dbReference type="Proteomes" id="UP000663629">
    <property type="component" value="Chromosome 1"/>
</dbReference>
<reference evidence="1 2" key="1">
    <citation type="submission" date="2021-02" db="EMBL/GenBank/DDBJ databases">
        <title>Paracoccus methylovroum sp.nov., a new methanol and methylamine utilizing methylotrophic denitrifer.</title>
        <authorList>
            <person name="Timsy T."/>
            <person name="Behrendt U."/>
            <person name="Ulrich A."/>
            <person name="Spanner T."/>
            <person name="Foesel B.U."/>
            <person name="Horn M.A."/>
            <person name="Kolb S."/>
        </authorList>
    </citation>
    <scope>NUCLEOTIDE SEQUENCE [LARGE SCALE GENOMIC DNA]</scope>
    <source>
        <strain evidence="1 2">H4-D09</strain>
    </source>
</reference>
<evidence type="ECO:0000313" key="1">
    <source>
        <dbReference type="EMBL" id="QRZ12451.1"/>
    </source>
</evidence>
<dbReference type="EMBL" id="CP070368">
    <property type="protein sequence ID" value="QRZ12451.1"/>
    <property type="molecule type" value="Genomic_DNA"/>
</dbReference>
<organism evidence="1 2">
    <name type="scientific">Paracoccus methylovorus</name>
    <dbReference type="NCBI Taxonomy" id="2812658"/>
    <lineage>
        <taxon>Bacteria</taxon>
        <taxon>Pseudomonadati</taxon>
        <taxon>Pseudomonadota</taxon>
        <taxon>Alphaproteobacteria</taxon>
        <taxon>Rhodobacterales</taxon>
        <taxon>Paracoccaceae</taxon>
        <taxon>Paracoccus</taxon>
    </lineage>
</organism>